<feature type="non-terminal residue" evidence="2">
    <location>
        <position position="1"/>
    </location>
</feature>
<name>W7EZT1_BIPV3</name>
<dbReference type="RefSeq" id="XP_014562087.1">
    <property type="nucleotide sequence ID" value="XM_014706601.1"/>
</dbReference>
<gene>
    <name evidence="2" type="ORF">COCVIDRAFT_84959</name>
</gene>
<dbReference type="AlphaFoldDB" id="W7EZT1"/>
<dbReference type="EMBL" id="KI968693">
    <property type="protein sequence ID" value="EUN32444.1"/>
    <property type="molecule type" value="Genomic_DNA"/>
</dbReference>
<protein>
    <submittedName>
        <fullName evidence="2">Uncharacterized protein</fullName>
    </submittedName>
</protein>
<organism evidence="2 3">
    <name type="scientific">Bipolaris victoriae (strain FI3)</name>
    <name type="common">Victoria blight of oats agent</name>
    <name type="synonym">Cochliobolus victoriae</name>
    <dbReference type="NCBI Taxonomy" id="930091"/>
    <lineage>
        <taxon>Eukaryota</taxon>
        <taxon>Fungi</taxon>
        <taxon>Dikarya</taxon>
        <taxon>Ascomycota</taxon>
        <taxon>Pezizomycotina</taxon>
        <taxon>Dothideomycetes</taxon>
        <taxon>Pleosporomycetidae</taxon>
        <taxon>Pleosporales</taxon>
        <taxon>Pleosporineae</taxon>
        <taxon>Pleosporaceae</taxon>
        <taxon>Bipolaris</taxon>
    </lineage>
</organism>
<dbReference type="Proteomes" id="UP000054337">
    <property type="component" value="Unassembled WGS sequence"/>
</dbReference>
<evidence type="ECO:0000313" key="2">
    <source>
        <dbReference type="EMBL" id="EUN32444.1"/>
    </source>
</evidence>
<keyword evidence="3" id="KW-1185">Reference proteome</keyword>
<evidence type="ECO:0000313" key="3">
    <source>
        <dbReference type="Proteomes" id="UP000054337"/>
    </source>
</evidence>
<evidence type="ECO:0000256" key="1">
    <source>
        <dbReference type="SAM" id="MobiDB-lite"/>
    </source>
</evidence>
<reference evidence="2 3" key="1">
    <citation type="journal article" date="2013" name="PLoS Genet.">
        <title>Comparative genome structure, secondary metabolite, and effector coding capacity across Cochliobolus pathogens.</title>
        <authorList>
            <person name="Condon B.J."/>
            <person name="Leng Y."/>
            <person name="Wu D."/>
            <person name="Bushley K.E."/>
            <person name="Ohm R.A."/>
            <person name="Otillar R."/>
            <person name="Martin J."/>
            <person name="Schackwitz W."/>
            <person name="Grimwood J."/>
            <person name="MohdZainudin N."/>
            <person name="Xue C."/>
            <person name="Wang R."/>
            <person name="Manning V.A."/>
            <person name="Dhillon B."/>
            <person name="Tu Z.J."/>
            <person name="Steffenson B.J."/>
            <person name="Salamov A."/>
            <person name="Sun H."/>
            <person name="Lowry S."/>
            <person name="LaButti K."/>
            <person name="Han J."/>
            <person name="Copeland A."/>
            <person name="Lindquist E."/>
            <person name="Barry K."/>
            <person name="Schmutz J."/>
            <person name="Baker S.E."/>
            <person name="Ciuffetti L.M."/>
            <person name="Grigoriev I.V."/>
            <person name="Zhong S."/>
            <person name="Turgeon B.G."/>
        </authorList>
    </citation>
    <scope>NUCLEOTIDE SEQUENCE [LARGE SCALE GENOMIC DNA]</scope>
    <source>
        <strain evidence="2 3">FI3</strain>
    </source>
</reference>
<dbReference type="GeneID" id="26258218"/>
<feature type="region of interest" description="Disordered" evidence="1">
    <location>
        <begin position="1"/>
        <end position="48"/>
    </location>
</feature>
<dbReference type="HOGENOM" id="CLU_2677667_0_0_1"/>
<accession>W7EZT1</accession>
<sequence>IHTEKTPPFTTTTTSSSSSSSSSHLIPLHSKPSDIQQKKRGGGGWARNVNARTAPHLIKLKHSRPSFFFHINIIF</sequence>
<proteinExistence type="predicted"/>
<feature type="compositionally biased region" description="Low complexity" evidence="1">
    <location>
        <begin position="10"/>
        <end position="23"/>
    </location>
</feature>